<reference evidence="3 4" key="1">
    <citation type="submission" date="2015-05" db="EMBL/GenBank/DDBJ databases">
        <title>Draft genome sequence of Lampropedia sp. CT6, isolated from the microbial mat of a hot water spring, located at Manikaran, India.</title>
        <authorList>
            <person name="Tripathi C."/>
            <person name="Rani P."/>
            <person name="Mahato N.K."/>
            <person name="Lal R."/>
        </authorList>
    </citation>
    <scope>NUCLEOTIDE SEQUENCE [LARGE SCALE GENOMIC DNA]</scope>
    <source>
        <strain evidence="3 4">CT6</strain>
    </source>
</reference>
<name>A0A0U1Q1M5_9BURK</name>
<evidence type="ECO:0000313" key="4">
    <source>
        <dbReference type="Proteomes" id="UP000050580"/>
    </source>
</evidence>
<dbReference type="Gene3D" id="2.60.120.380">
    <property type="match status" value="1"/>
</dbReference>
<feature type="chain" id="PRO_5006713073" description="Peptidase C-terminal archaeal/bacterial domain-containing protein" evidence="1">
    <location>
        <begin position="19"/>
        <end position="376"/>
    </location>
</feature>
<comment type="caution">
    <text evidence="3">The sequence shown here is derived from an EMBL/GenBank/DDBJ whole genome shotgun (WGS) entry which is preliminary data.</text>
</comment>
<dbReference type="Pfam" id="PF04151">
    <property type="entry name" value="PPC"/>
    <property type="match status" value="1"/>
</dbReference>
<feature type="domain" description="Peptidase C-terminal archaeal/bacterial" evidence="2">
    <location>
        <begin position="291"/>
        <end position="357"/>
    </location>
</feature>
<dbReference type="AlphaFoldDB" id="A0A0U1Q1M5"/>
<dbReference type="PROSITE" id="PS51257">
    <property type="entry name" value="PROKAR_LIPOPROTEIN"/>
    <property type="match status" value="1"/>
</dbReference>
<protein>
    <recommendedName>
        <fullName evidence="2">Peptidase C-terminal archaeal/bacterial domain-containing protein</fullName>
    </recommendedName>
</protein>
<feature type="signal peptide" evidence="1">
    <location>
        <begin position="1"/>
        <end position="18"/>
    </location>
</feature>
<proteinExistence type="predicted"/>
<sequence length="376" mass="39662">MKSPSLIALCALALATLAGCNTTMPDPSASVAPAQAVATQTLVPEALQRGEITSASLVNVVDGSRSQVYRVALTQGDRIALQAQGALKSRLSVLRDGHLLAASQISGNGNRCDGDTDGTQHRSRLVFEADKTATFDVAVSGIDRYAYGPFELSITKLDEVDRADTALQPGQTYEQFGAGEARHHALHIADAGLYTIALTSCYFDGYLTLTGSGVSISDDDSGGDYNPAITAWLEPGQYTLEASALDTFAGHPYTLQVTALPIPPGASFQQGGMLVPGRTVSGVLHANSELDYQFTLARPTRVTITGRSDNFDVFLSVRDASASNHWEDDDSGKGASGTDAQITQQLPAGTYTVHVSAADWNSGLFTLQLETDGRSL</sequence>
<accession>A0A0U1Q1M5</accession>
<dbReference type="Proteomes" id="UP000050580">
    <property type="component" value="Unassembled WGS sequence"/>
</dbReference>
<gene>
    <name evidence="3" type="ORF">AAV94_03860</name>
</gene>
<evidence type="ECO:0000259" key="2">
    <source>
        <dbReference type="Pfam" id="PF04151"/>
    </source>
</evidence>
<keyword evidence="4" id="KW-1185">Reference proteome</keyword>
<dbReference type="OrthoDB" id="8893233at2"/>
<dbReference type="RefSeq" id="WP_046741016.1">
    <property type="nucleotide sequence ID" value="NZ_LBNQ01000016.1"/>
</dbReference>
<organism evidence="3 4">
    <name type="scientific">Lampropedia cohaerens</name>
    <dbReference type="NCBI Taxonomy" id="1610491"/>
    <lineage>
        <taxon>Bacteria</taxon>
        <taxon>Pseudomonadati</taxon>
        <taxon>Pseudomonadota</taxon>
        <taxon>Betaproteobacteria</taxon>
        <taxon>Burkholderiales</taxon>
        <taxon>Comamonadaceae</taxon>
        <taxon>Lampropedia</taxon>
    </lineage>
</organism>
<dbReference type="STRING" id="1610491.AAV94_03860"/>
<evidence type="ECO:0000256" key="1">
    <source>
        <dbReference type="SAM" id="SignalP"/>
    </source>
</evidence>
<dbReference type="InterPro" id="IPR007280">
    <property type="entry name" value="Peptidase_C_arc/bac"/>
</dbReference>
<evidence type="ECO:0000313" key="3">
    <source>
        <dbReference type="EMBL" id="KKW68669.1"/>
    </source>
</evidence>
<keyword evidence="1" id="KW-0732">Signal</keyword>
<dbReference type="EMBL" id="LBNQ01000016">
    <property type="protein sequence ID" value="KKW68669.1"/>
    <property type="molecule type" value="Genomic_DNA"/>
</dbReference>